<feature type="region of interest" description="Disordered" evidence="1">
    <location>
        <begin position="1"/>
        <end position="24"/>
    </location>
</feature>
<feature type="transmembrane region" description="Helical" evidence="2">
    <location>
        <begin position="26"/>
        <end position="48"/>
    </location>
</feature>
<dbReference type="Proteomes" id="UP000229081">
    <property type="component" value="Chromosome"/>
</dbReference>
<evidence type="ECO:0000313" key="3">
    <source>
        <dbReference type="EMBL" id="ATY33997.1"/>
    </source>
</evidence>
<gene>
    <name evidence="3" type="ORF">CVN68_20260</name>
</gene>
<keyword evidence="2" id="KW-0812">Transmembrane</keyword>
<keyword evidence="2" id="KW-0472">Membrane</keyword>
<organism evidence="3 4">
    <name type="scientific">Sphingomonas psychrotolerans</name>
    <dbReference type="NCBI Taxonomy" id="1327635"/>
    <lineage>
        <taxon>Bacteria</taxon>
        <taxon>Pseudomonadati</taxon>
        <taxon>Pseudomonadota</taxon>
        <taxon>Alphaproteobacteria</taxon>
        <taxon>Sphingomonadales</taxon>
        <taxon>Sphingomonadaceae</taxon>
        <taxon>Sphingomonas</taxon>
    </lineage>
</organism>
<dbReference type="OrthoDB" id="7569414at2"/>
<feature type="region of interest" description="Disordered" evidence="1">
    <location>
        <begin position="52"/>
        <end position="125"/>
    </location>
</feature>
<protein>
    <submittedName>
        <fullName evidence="3">Uncharacterized protein</fullName>
    </submittedName>
</protein>
<evidence type="ECO:0000256" key="1">
    <source>
        <dbReference type="SAM" id="MobiDB-lite"/>
    </source>
</evidence>
<feature type="compositionally biased region" description="Basic and acidic residues" evidence="1">
    <location>
        <begin position="112"/>
        <end position="125"/>
    </location>
</feature>
<dbReference type="RefSeq" id="WP_100283792.1">
    <property type="nucleotide sequence ID" value="NZ_CP024923.1"/>
</dbReference>
<reference evidence="3 4" key="1">
    <citation type="submission" date="2017-11" db="EMBL/GenBank/DDBJ databases">
        <title>Complete genome sequence of Sphingomonas sp. Strain Cra20, a psychrotolerant potential plant growth promoting rhizobacteria.</title>
        <authorList>
            <person name="Luo Y."/>
        </authorList>
    </citation>
    <scope>NUCLEOTIDE SEQUENCE [LARGE SCALE GENOMIC DNA]</scope>
    <source>
        <strain evidence="3 4">Cra20</strain>
    </source>
</reference>
<evidence type="ECO:0000313" key="4">
    <source>
        <dbReference type="Proteomes" id="UP000229081"/>
    </source>
</evidence>
<dbReference type="KEGG" id="sphc:CVN68_20260"/>
<feature type="compositionally biased region" description="Basic residues" evidence="1">
    <location>
        <begin position="10"/>
        <end position="23"/>
    </location>
</feature>
<evidence type="ECO:0000256" key="2">
    <source>
        <dbReference type="SAM" id="Phobius"/>
    </source>
</evidence>
<name>A0A2K8MJE6_9SPHN</name>
<proteinExistence type="predicted"/>
<keyword evidence="4" id="KW-1185">Reference proteome</keyword>
<keyword evidence="2" id="KW-1133">Transmembrane helix</keyword>
<accession>A0A2K8MJE6</accession>
<dbReference type="EMBL" id="CP024923">
    <property type="protein sequence ID" value="ATY33997.1"/>
    <property type="molecule type" value="Genomic_DNA"/>
</dbReference>
<sequence length="125" mass="12769">MANDTGKTKTTNRQRKPAAKSRGKSLALGTLSIGAIAGAFAAAAFALLKRSKTARGSAGHVPTDLMGDAHPGPNDRAIDAFRPDPTAPIPAGERDAFRPALAGASAPTLVKGEARENERLDAAPS</sequence>
<dbReference type="AlphaFoldDB" id="A0A2K8MJE6"/>